<dbReference type="OrthoDB" id="6266799at2759"/>
<feature type="transmembrane region" description="Helical" evidence="1">
    <location>
        <begin position="105"/>
        <end position="129"/>
    </location>
</feature>
<dbReference type="WBParaSite" id="TASK_0000208401-mRNA-1">
    <property type="protein sequence ID" value="TASK_0000208401-mRNA-1"/>
    <property type="gene ID" value="TASK_0000208401"/>
</dbReference>
<feature type="transmembrane region" description="Helical" evidence="1">
    <location>
        <begin position="7"/>
        <end position="28"/>
    </location>
</feature>
<organism evidence="4">
    <name type="scientific">Taenia asiatica</name>
    <name type="common">Asian tapeworm</name>
    <dbReference type="NCBI Taxonomy" id="60517"/>
    <lineage>
        <taxon>Eukaryota</taxon>
        <taxon>Metazoa</taxon>
        <taxon>Spiralia</taxon>
        <taxon>Lophotrochozoa</taxon>
        <taxon>Platyhelminthes</taxon>
        <taxon>Cestoda</taxon>
        <taxon>Eucestoda</taxon>
        <taxon>Cyclophyllidea</taxon>
        <taxon>Taeniidae</taxon>
        <taxon>Taenia</taxon>
    </lineage>
</organism>
<feature type="transmembrane region" description="Helical" evidence="1">
    <location>
        <begin position="77"/>
        <end position="99"/>
    </location>
</feature>
<name>A0A0R3VXE0_TAEAS</name>
<dbReference type="Proteomes" id="UP000282613">
    <property type="component" value="Unassembled WGS sequence"/>
</dbReference>
<keyword evidence="3" id="KW-1185">Reference proteome</keyword>
<evidence type="ECO:0000313" key="3">
    <source>
        <dbReference type="Proteomes" id="UP000282613"/>
    </source>
</evidence>
<evidence type="ECO:0000256" key="1">
    <source>
        <dbReference type="SAM" id="Phobius"/>
    </source>
</evidence>
<sequence>MDRKIVYIVLALAAAFLFFFAIGFDGWGCGGSILGSNCLRFNFNEVTGALLLTAGLIVLVAGIILIIIIFRDFSWSVLVACVLAVISAILSIAGVFYYVDVHRTWSPFIATAAMTLTVALSIILIFDLITKH</sequence>
<reference evidence="2 3" key="2">
    <citation type="submission" date="2018-11" db="EMBL/GenBank/DDBJ databases">
        <authorList>
            <consortium name="Pathogen Informatics"/>
        </authorList>
    </citation>
    <scope>NUCLEOTIDE SEQUENCE [LARGE SCALE GENOMIC DNA]</scope>
</reference>
<proteinExistence type="predicted"/>
<dbReference type="EMBL" id="UYRS01000974">
    <property type="protein sequence ID" value="VDK24298.1"/>
    <property type="molecule type" value="Genomic_DNA"/>
</dbReference>
<keyword evidence="1" id="KW-0472">Membrane</keyword>
<reference evidence="4" key="1">
    <citation type="submission" date="2017-02" db="UniProtKB">
        <authorList>
            <consortium name="WormBaseParasite"/>
        </authorList>
    </citation>
    <scope>IDENTIFICATION</scope>
</reference>
<protein>
    <submittedName>
        <fullName evidence="4">Expressed conserved protein</fullName>
    </submittedName>
</protein>
<keyword evidence="1" id="KW-0812">Transmembrane</keyword>
<gene>
    <name evidence="2" type="ORF">TASK_LOCUS2085</name>
</gene>
<evidence type="ECO:0000313" key="2">
    <source>
        <dbReference type="EMBL" id="VDK24298.1"/>
    </source>
</evidence>
<keyword evidence="1" id="KW-1133">Transmembrane helix</keyword>
<feature type="transmembrane region" description="Helical" evidence="1">
    <location>
        <begin position="48"/>
        <end position="70"/>
    </location>
</feature>
<accession>A0A0R3VXE0</accession>
<dbReference type="AlphaFoldDB" id="A0A0R3VXE0"/>
<evidence type="ECO:0000313" key="4">
    <source>
        <dbReference type="WBParaSite" id="TASK_0000208401-mRNA-1"/>
    </source>
</evidence>